<reference evidence="2 3" key="1">
    <citation type="submission" date="2019-03" db="EMBL/GenBank/DDBJ databases">
        <title>Roseomonas sp. a novel Roseomonas species isolated from Sea whip Gorgonian.</title>
        <authorList>
            <person name="Li F."/>
            <person name="Pan X."/>
            <person name="Huang S."/>
            <person name="Li Z."/>
            <person name="Meng B."/>
        </authorList>
    </citation>
    <scope>NUCLEOTIDE SEQUENCE [LARGE SCALE GENOMIC DNA]</scope>
    <source>
        <strain evidence="2 3">M0104</strain>
    </source>
</reference>
<keyword evidence="1" id="KW-1133">Transmembrane helix</keyword>
<protein>
    <submittedName>
        <fullName evidence="2">Uncharacterized protein</fullName>
    </submittedName>
</protein>
<evidence type="ECO:0000313" key="2">
    <source>
        <dbReference type="EMBL" id="MXP65950.1"/>
    </source>
</evidence>
<dbReference type="EMBL" id="SNVJ01000032">
    <property type="protein sequence ID" value="MXP65950.1"/>
    <property type="molecule type" value="Genomic_DNA"/>
</dbReference>
<dbReference type="Proteomes" id="UP000460715">
    <property type="component" value="Unassembled WGS sequence"/>
</dbReference>
<feature type="transmembrane region" description="Helical" evidence="1">
    <location>
        <begin position="39"/>
        <end position="58"/>
    </location>
</feature>
<dbReference type="RefSeq" id="WP_160939357.1">
    <property type="nucleotide sequence ID" value="NZ_SNVJ01000032.1"/>
</dbReference>
<proteinExistence type="predicted"/>
<accession>A0A845BIP8</accession>
<evidence type="ECO:0000256" key="1">
    <source>
        <dbReference type="SAM" id="Phobius"/>
    </source>
</evidence>
<keyword evidence="3" id="KW-1185">Reference proteome</keyword>
<keyword evidence="1" id="KW-0812">Transmembrane</keyword>
<gene>
    <name evidence="2" type="ORF">E0493_21620</name>
</gene>
<dbReference type="AlphaFoldDB" id="A0A845BIP8"/>
<comment type="caution">
    <text evidence="2">The sequence shown here is derived from an EMBL/GenBank/DDBJ whole genome shotgun (WGS) entry which is preliminary data.</text>
</comment>
<keyword evidence="1" id="KW-0472">Membrane</keyword>
<name>A0A845BIP8_9PROT</name>
<sequence>MTSDSSGAQTICGCGRPLKPEEAMCPHCTQDKSSFWKQIGSAVAAATPFVIGGILFIVSKGKIKPSA</sequence>
<evidence type="ECO:0000313" key="3">
    <source>
        <dbReference type="Proteomes" id="UP000460715"/>
    </source>
</evidence>
<organism evidence="2 3">
    <name type="scientific">Teichococcus coralli</name>
    <dbReference type="NCBI Taxonomy" id="2545983"/>
    <lineage>
        <taxon>Bacteria</taxon>
        <taxon>Pseudomonadati</taxon>
        <taxon>Pseudomonadota</taxon>
        <taxon>Alphaproteobacteria</taxon>
        <taxon>Acetobacterales</taxon>
        <taxon>Roseomonadaceae</taxon>
        <taxon>Roseomonas</taxon>
    </lineage>
</organism>